<dbReference type="GO" id="GO:0004722">
    <property type="term" value="F:protein serine/threonine phosphatase activity"/>
    <property type="evidence" value="ECO:0007669"/>
    <property type="project" value="InterPro"/>
</dbReference>
<dbReference type="PROSITE" id="PS51746">
    <property type="entry name" value="PPM_2"/>
    <property type="match status" value="1"/>
</dbReference>
<feature type="domain" description="PH" evidence="2">
    <location>
        <begin position="226"/>
        <end position="376"/>
    </location>
</feature>
<keyword evidence="5" id="KW-1185">Reference proteome</keyword>
<feature type="compositionally biased region" description="Polar residues" evidence="1">
    <location>
        <begin position="617"/>
        <end position="627"/>
    </location>
</feature>
<dbReference type="CDD" id="cd00143">
    <property type="entry name" value="PP2Cc"/>
    <property type="match status" value="1"/>
</dbReference>
<proteinExistence type="predicted"/>
<dbReference type="SUPFAM" id="SSF81606">
    <property type="entry name" value="PP2C-like"/>
    <property type="match status" value="1"/>
</dbReference>
<dbReference type="Pfam" id="PF00481">
    <property type="entry name" value="PP2C"/>
    <property type="match status" value="2"/>
</dbReference>
<feature type="compositionally biased region" description="Polar residues" evidence="1">
    <location>
        <begin position="497"/>
        <end position="506"/>
    </location>
</feature>
<evidence type="ECO:0008006" key="6">
    <source>
        <dbReference type="Google" id="ProtNLM"/>
    </source>
</evidence>
<feature type="region of interest" description="Disordered" evidence="1">
    <location>
        <begin position="597"/>
        <end position="641"/>
    </location>
</feature>
<dbReference type="Gene3D" id="3.60.40.10">
    <property type="entry name" value="PPM-type phosphatase domain"/>
    <property type="match status" value="1"/>
</dbReference>
<feature type="domain" description="PPM-type phosphatase" evidence="3">
    <location>
        <begin position="692"/>
        <end position="1093"/>
    </location>
</feature>
<accession>A0AAD3CPJ4</accession>
<feature type="region of interest" description="Disordered" evidence="1">
    <location>
        <begin position="492"/>
        <end position="547"/>
    </location>
</feature>
<feature type="compositionally biased region" description="Polar residues" evidence="1">
    <location>
        <begin position="520"/>
        <end position="534"/>
    </location>
</feature>
<dbReference type="AlphaFoldDB" id="A0AAD3CPJ4"/>
<dbReference type="EMBL" id="BLLK01000029">
    <property type="protein sequence ID" value="GFH48741.1"/>
    <property type="molecule type" value="Genomic_DNA"/>
</dbReference>
<dbReference type="Proteomes" id="UP001054902">
    <property type="component" value="Unassembled WGS sequence"/>
</dbReference>
<sequence>MQNNNEESLLSRSFQNYSSSDLVGMGMQRHTTTGTYSGYLWKRSNKPQTTISEEEPNLIEEQIITDGIDDKFMKDEQEKNKDVLPTVPILPDLPAPKKTEVKEEVNGLGAALNMLSSFFGQDNKKQKNPKASTANSLSREEVSQLTPSDENIETRKPFVPPTVAQSKPIAIQKESSSEPIQIGNGTTVEISKNLPLHLQEYDDTKGGSSQNKVPEVYIDPWDKHIWTRKYCVLTDGVLYFYRNAEIGNSHEAELERRRLPITPQNYEANNFDNLGKSPMPRDLHPMLNSKEKTGGSFCHDPNVYWEKRVALNMVGKVKTSAQFGEKVFELIAMRSVEDEDHENDDQDDEDLDTLILKAKDIDEVRTWLLEIRKAFVFLMKELADVVGSKDQDSSLSKLGAASYTPKGLMSMYSANQKCNVTGTIGPFIAQRPTHDKSLSFRGIEKSGSFGADPALSPQRFSGLQPFNEVSTRNRAGSSDSLQINHLLSPKAFPVNKLPTSRSSTRLSDAFHPTSPKEENASSTVMSAPQKSSTEAFRPSAGKYVPPQLRNKSSAQKYVPPHMRADESEIKNIEPDLVSEVMEQVRREEDEVKERFSAEADIVDTFDDSEESEEKSLNFDSTSSTDSNEPIEIDGTEDDDGSITEDVSFFKLGGCADPNLISTSVCDDRFKREHSIRATNDFDPYGFDGEKLEVGAVSKCGIRPYNEDAYIIITDLFFTQPSDDIDPFQPSKSYFDRFKEHGLFAIFDGHCGNEAARYAAEKFHGILLEESIGYDDDDFANRDTESILNEILMDSVSRLDDDFCLFCSHDGRDWYSGSTAIIVLVLDDHVAIASVGDAGGVFSSSTKNTDRAMASGWSVLEHQDFELNKIGGSKTGIIFKEVSESHCPSSPVEKQRILSANGWVTHETEIPIAGLFHRMDWGNEDVLEIFLRCFGDRLNTDDIQTRIVDIYRVCGDLAVSRAIGDREYKAEYNRDNGDANNDPSSNEWKCPAFLNYHTYRELHSEEHNGCFEGDLVISTPSLKFFQLGSHGNNEFILIACDGLWDVIDPDDAVRVTRKLLYQLELSAEECSVRLAQLAKGLGSNDNITVVVVKFKE</sequence>
<name>A0AAD3CPJ4_9STRA</name>
<dbReference type="SMART" id="SM00332">
    <property type="entry name" value="PP2Cc"/>
    <property type="match status" value="1"/>
</dbReference>
<feature type="compositionally biased region" description="Acidic residues" evidence="1">
    <location>
        <begin position="600"/>
        <end position="612"/>
    </location>
</feature>
<evidence type="ECO:0000259" key="2">
    <source>
        <dbReference type="PROSITE" id="PS50003"/>
    </source>
</evidence>
<dbReference type="SMART" id="SM00233">
    <property type="entry name" value="PH"/>
    <property type="match status" value="1"/>
</dbReference>
<comment type="caution">
    <text evidence="4">The sequence shown here is derived from an EMBL/GenBank/DDBJ whole genome shotgun (WGS) entry which is preliminary data.</text>
</comment>
<organism evidence="4 5">
    <name type="scientific">Chaetoceros tenuissimus</name>
    <dbReference type="NCBI Taxonomy" id="426638"/>
    <lineage>
        <taxon>Eukaryota</taxon>
        <taxon>Sar</taxon>
        <taxon>Stramenopiles</taxon>
        <taxon>Ochrophyta</taxon>
        <taxon>Bacillariophyta</taxon>
        <taxon>Coscinodiscophyceae</taxon>
        <taxon>Chaetocerotophycidae</taxon>
        <taxon>Chaetocerotales</taxon>
        <taxon>Chaetocerotaceae</taxon>
        <taxon>Chaetoceros</taxon>
    </lineage>
</organism>
<evidence type="ECO:0000256" key="1">
    <source>
        <dbReference type="SAM" id="MobiDB-lite"/>
    </source>
</evidence>
<feature type="region of interest" description="Disordered" evidence="1">
    <location>
        <begin position="121"/>
        <end position="156"/>
    </location>
</feature>
<gene>
    <name evidence="4" type="ORF">CTEN210_05217</name>
</gene>
<reference evidence="4 5" key="1">
    <citation type="journal article" date="2021" name="Sci. Rep.">
        <title>The genome of the diatom Chaetoceros tenuissimus carries an ancient integrated fragment of an extant virus.</title>
        <authorList>
            <person name="Hongo Y."/>
            <person name="Kimura K."/>
            <person name="Takaki Y."/>
            <person name="Yoshida Y."/>
            <person name="Baba S."/>
            <person name="Kobayashi G."/>
            <person name="Nagasaki K."/>
            <person name="Hano T."/>
            <person name="Tomaru Y."/>
        </authorList>
    </citation>
    <scope>NUCLEOTIDE SEQUENCE [LARGE SCALE GENOMIC DNA]</scope>
    <source>
        <strain evidence="4 5">NIES-3715</strain>
    </source>
</reference>
<dbReference type="InterPro" id="IPR001849">
    <property type="entry name" value="PH_domain"/>
</dbReference>
<dbReference type="PROSITE" id="PS50003">
    <property type="entry name" value="PH_DOMAIN"/>
    <property type="match status" value="1"/>
</dbReference>
<evidence type="ECO:0000313" key="5">
    <source>
        <dbReference type="Proteomes" id="UP001054902"/>
    </source>
</evidence>
<feature type="compositionally biased region" description="Acidic residues" evidence="1">
    <location>
        <begin position="628"/>
        <end position="641"/>
    </location>
</feature>
<feature type="compositionally biased region" description="Polar residues" evidence="1">
    <location>
        <begin position="129"/>
        <end position="149"/>
    </location>
</feature>
<dbReference type="InterPro" id="IPR036457">
    <property type="entry name" value="PPM-type-like_dom_sf"/>
</dbReference>
<dbReference type="PANTHER" id="PTHR47992">
    <property type="entry name" value="PROTEIN PHOSPHATASE"/>
    <property type="match status" value="1"/>
</dbReference>
<protein>
    <recommendedName>
        <fullName evidence="6">PPM-type phosphatase domain-containing protein</fullName>
    </recommendedName>
</protein>
<dbReference type="InterPro" id="IPR015655">
    <property type="entry name" value="PP2C"/>
</dbReference>
<evidence type="ECO:0000259" key="3">
    <source>
        <dbReference type="PROSITE" id="PS51746"/>
    </source>
</evidence>
<evidence type="ECO:0000313" key="4">
    <source>
        <dbReference type="EMBL" id="GFH48741.1"/>
    </source>
</evidence>
<dbReference type="InterPro" id="IPR001932">
    <property type="entry name" value="PPM-type_phosphatase-like_dom"/>
</dbReference>